<dbReference type="Pfam" id="PF01547">
    <property type="entry name" value="SBP_bac_1"/>
    <property type="match status" value="1"/>
</dbReference>
<dbReference type="OrthoDB" id="9762335at2"/>
<dbReference type="GO" id="GO:0055052">
    <property type="term" value="C:ATP-binding cassette (ABC) transporter complex, substrate-binding subunit-containing"/>
    <property type="evidence" value="ECO:0007669"/>
    <property type="project" value="TreeGrafter"/>
</dbReference>
<dbReference type="Gene3D" id="3.40.190.10">
    <property type="entry name" value="Periplasmic binding protein-like II"/>
    <property type="match status" value="1"/>
</dbReference>
<dbReference type="RefSeq" id="WP_089845975.1">
    <property type="nucleotide sequence ID" value="NZ_FNEJ01000006.1"/>
</dbReference>
<organism evidence="5 6">
    <name type="scientific">Salipiger marinus</name>
    <dbReference type="NCBI Taxonomy" id="555512"/>
    <lineage>
        <taxon>Bacteria</taxon>
        <taxon>Pseudomonadati</taxon>
        <taxon>Pseudomonadota</taxon>
        <taxon>Alphaproteobacteria</taxon>
        <taxon>Rhodobacterales</taxon>
        <taxon>Roseobacteraceae</taxon>
        <taxon>Salipiger</taxon>
    </lineage>
</organism>
<dbReference type="GO" id="GO:0042956">
    <property type="term" value="P:maltodextrin transmembrane transport"/>
    <property type="evidence" value="ECO:0007669"/>
    <property type="project" value="TreeGrafter"/>
</dbReference>
<dbReference type="InterPro" id="IPR006059">
    <property type="entry name" value="SBP"/>
</dbReference>
<evidence type="ECO:0000256" key="3">
    <source>
        <dbReference type="ARBA" id="ARBA00022729"/>
    </source>
</evidence>
<dbReference type="SUPFAM" id="SSF53850">
    <property type="entry name" value="Periplasmic binding protein-like II"/>
    <property type="match status" value="1"/>
</dbReference>
<keyword evidence="6" id="KW-1185">Reference proteome</keyword>
<dbReference type="AlphaFoldDB" id="A0A1G8LJP3"/>
<protein>
    <submittedName>
        <fullName evidence="5">Carbohydrate ABC transporter substrate-binding protein, CUT1 family (TC 3.A.1.1.-)</fullName>
    </submittedName>
</protein>
<dbReference type="STRING" id="555512.SAMN04487993_1006205"/>
<dbReference type="Proteomes" id="UP000199093">
    <property type="component" value="Unassembled WGS sequence"/>
</dbReference>
<evidence type="ECO:0000313" key="5">
    <source>
        <dbReference type="EMBL" id="SDI55949.1"/>
    </source>
</evidence>
<dbReference type="PANTHER" id="PTHR30061:SF50">
    <property type="entry name" value="MALTOSE_MALTODEXTRIN-BINDING PERIPLASMIC PROTEIN"/>
    <property type="match status" value="1"/>
</dbReference>
<gene>
    <name evidence="5" type="ORF">SAMN04487993_1006205</name>
</gene>
<name>A0A1G8LJP3_9RHOB</name>
<reference evidence="5 6" key="1">
    <citation type="submission" date="2016-10" db="EMBL/GenBank/DDBJ databases">
        <authorList>
            <person name="de Groot N.N."/>
        </authorList>
    </citation>
    <scope>NUCLEOTIDE SEQUENCE [LARGE SCALE GENOMIC DNA]</scope>
    <source>
        <strain evidence="5 6">DSM 26424</strain>
    </source>
</reference>
<comment type="similarity">
    <text evidence="1">Belongs to the bacterial solute-binding protein 1 family.</text>
</comment>
<dbReference type="EMBL" id="FNEJ01000006">
    <property type="protein sequence ID" value="SDI55949.1"/>
    <property type="molecule type" value="Genomic_DNA"/>
</dbReference>
<dbReference type="GO" id="GO:1901982">
    <property type="term" value="F:maltose binding"/>
    <property type="evidence" value="ECO:0007669"/>
    <property type="project" value="TreeGrafter"/>
</dbReference>
<feature type="signal peptide" evidence="4">
    <location>
        <begin position="1"/>
        <end position="23"/>
    </location>
</feature>
<evidence type="ECO:0000256" key="1">
    <source>
        <dbReference type="ARBA" id="ARBA00008520"/>
    </source>
</evidence>
<dbReference type="PANTHER" id="PTHR30061">
    <property type="entry name" value="MALTOSE-BINDING PERIPLASMIC PROTEIN"/>
    <property type="match status" value="1"/>
</dbReference>
<keyword evidence="2" id="KW-0813">Transport</keyword>
<dbReference type="GO" id="GO:0015768">
    <property type="term" value="P:maltose transport"/>
    <property type="evidence" value="ECO:0007669"/>
    <property type="project" value="TreeGrafter"/>
</dbReference>
<evidence type="ECO:0000313" key="6">
    <source>
        <dbReference type="Proteomes" id="UP000199093"/>
    </source>
</evidence>
<accession>A0A1G8LJP3</accession>
<sequence length="427" mass="46106">MTYKAFTLASAVAALLAGAPASAQQTVTWWDFLSGGDGVRMKALIDQFNSEHPDIQVQATTLEWGVPFYTKVRTSAAVGRGPDVMTYHLSRLPLGLAEEVLTPITAEDLDTAGLAEEDFFATALDAGKDAEGALYAIPFDIHAIVLYYNASYLEGSRFLDDEGKLTGIESLADFEEALALAAENGAESPVTYATGDDGGTYRVFYTLLAQQGGTLISDEGEILPGDSTEKAVRAVEIMTKWHQEGWQPEQALYEASVALFTSGKSAFQLNGVWEVPTMTDLEDAGDLGFDWGAVEIPQLMDQQVTWADSHGFAIPVQGDAPMDPEKREAVMTVIGWMEKNAIQWADAGHIPAYKPVAESEEFAAMQPNATYASLADRAAYDPRSEIAGVASPAYDVAINIISPAIHGYLSPEDAVEQMKAELQSRLR</sequence>
<evidence type="ECO:0000256" key="2">
    <source>
        <dbReference type="ARBA" id="ARBA00022448"/>
    </source>
</evidence>
<feature type="chain" id="PRO_5011792974" evidence="4">
    <location>
        <begin position="24"/>
        <end position="427"/>
    </location>
</feature>
<keyword evidence="3 4" id="KW-0732">Signal</keyword>
<proteinExistence type="inferred from homology"/>
<evidence type="ECO:0000256" key="4">
    <source>
        <dbReference type="SAM" id="SignalP"/>
    </source>
</evidence>